<organism evidence="4 5">
    <name type="scientific">Caldicoprobacter faecalis</name>
    <dbReference type="NCBI Taxonomy" id="937334"/>
    <lineage>
        <taxon>Bacteria</taxon>
        <taxon>Bacillati</taxon>
        <taxon>Bacillota</taxon>
        <taxon>Clostridia</taxon>
        <taxon>Caldicoprobacterales</taxon>
        <taxon>Caldicoprobacteraceae</taxon>
        <taxon>Caldicoprobacter</taxon>
    </lineage>
</organism>
<dbReference type="SUPFAM" id="SSF51395">
    <property type="entry name" value="FMN-linked oxidoreductases"/>
    <property type="match status" value="1"/>
</dbReference>
<gene>
    <name evidence="4" type="ORF">SAMN05444406_1309</name>
</gene>
<sequence length="434" mass="47333">MALMQYLYSRLVDQILEKMSDMKMVKVPWLVDNYSFLKFMGIAERAKNGQPLMQPLGSTLNFKDFQDLMFIPNMFPTPDGTEMDTQVVIGKNAKKPMILPVPFMIAGMAYGASISLQLKIALAKASASIGTATNSGEAGFLQKERDIAKLYVVQYNRAGWGNAPEELKQADMIEIKMGQGASAGDGFKIGNKLIGDEFRKHLKLKEGQDAVMPTRFPDINNRDDLKRKVDELRELTGGVPIAIKIAAGNIEQDLDTVLYAGADAVVIDGAQGETAGSAEITINNFGIPTLYALVRAVEYLEKNNCRDKISLIMTGGFRDSGDMLKAKALGADAFYIGYPVAIAAIYTQLNKLPAGASPTDLYLYNGKHTELLDIGEAAGCASNFLKALQEEMDIALRCLGKNSIHQLNKDDMVALTPEMAQITGVKLGYNVHPI</sequence>
<dbReference type="RefSeq" id="WP_092282655.1">
    <property type="nucleotide sequence ID" value="NZ_FOXR01000030.1"/>
</dbReference>
<dbReference type="CDD" id="cd02808">
    <property type="entry name" value="GltS_FMN"/>
    <property type="match status" value="1"/>
</dbReference>
<dbReference type="STRING" id="937334.SAMN05444406_1309"/>
<reference evidence="4 5" key="1">
    <citation type="submission" date="2016-10" db="EMBL/GenBank/DDBJ databases">
        <authorList>
            <person name="de Groot N.N."/>
        </authorList>
    </citation>
    <scope>NUCLEOTIDE SEQUENCE [LARGE SCALE GENOMIC DNA]</scope>
    <source>
        <strain evidence="4 5">DSM 20678</strain>
    </source>
</reference>
<proteinExistence type="inferred from homology"/>
<evidence type="ECO:0000313" key="4">
    <source>
        <dbReference type="EMBL" id="SFQ34979.1"/>
    </source>
</evidence>
<dbReference type="OrthoDB" id="9758182at2"/>
<dbReference type="PANTHER" id="PTHR43819">
    <property type="entry name" value="ARCHAEAL-TYPE GLUTAMATE SYNTHASE [NADPH]"/>
    <property type="match status" value="1"/>
</dbReference>
<name>A0A1I5XSS7_9FIRM</name>
<evidence type="ECO:0000313" key="5">
    <source>
        <dbReference type="Proteomes" id="UP000198577"/>
    </source>
</evidence>
<dbReference type="InterPro" id="IPR002932">
    <property type="entry name" value="Glu_synthdom"/>
</dbReference>
<dbReference type="Proteomes" id="UP000198577">
    <property type="component" value="Unassembled WGS sequence"/>
</dbReference>
<dbReference type="Pfam" id="PF01645">
    <property type="entry name" value="Glu_synthase"/>
    <property type="match status" value="1"/>
</dbReference>
<accession>A0A1I5XSS7</accession>
<dbReference type="Gene3D" id="3.20.20.70">
    <property type="entry name" value="Aldolase class I"/>
    <property type="match status" value="1"/>
</dbReference>
<evidence type="ECO:0000259" key="3">
    <source>
        <dbReference type="Pfam" id="PF01645"/>
    </source>
</evidence>
<dbReference type="GO" id="GO:0006537">
    <property type="term" value="P:glutamate biosynthetic process"/>
    <property type="evidence" value="ECO:0007669"/>
    <property type="project" value="InterPro"/>
</dbReference>
<protein>
    <submittedName>
        <fullName evidence="4">Glutamate synthase conserved region-containing protein</fullName>
    </submittedName>
</protein>
<dbReference type="PIRSF" id="PIRSF006429">
    <property type="entry name" value="GOGAT_lg_2"/>
    <property type="match status" value="1"/>
</dbReference>
<dbReference type="InterPro" id="IPR013785">
    <property type="entry name" value="Aldolase_TIM"/>
</dbReference>
<dbReference type="EMBL" id="FOXR01000030">
    <property type="protein sequence ID" value="SFQ34979.1"/>
    <property type="molecule type" value="Genomic_DNA"/>
</dbReference>
<dbReference type="PANTHER" id="PTHR43819:SF1">
    <property type="entry name" value="ARCHAEAL-TYPE GLUTAMATE SYNTHASE [NADPH]"/>
    <property type="match status" value="1"/>
</dbReference>
<evidence type="ECO:0000256" key="2">
    <source>
        <dbReference type="PIRNR" id="PIRNR006429"/>
    </source>
</evidence>
<comment type="similarity">
    <text evidence="1 2">Belongs to the glutamate synthase family.</text>
</comment>
<evidence type="ECO:0000256" key="1">
    <source>
        <dbReference type="ARBA" id="ARBA00009716"/>
    </source>
</evidence>
<dbReference type="InterPro" id="IPR024188">
    <property type="entry name" value="GltB"/>
</dbReference>
<dbReference type="GO" id="GO:0015930">
    <property type="term" value="F:glutamate synthase activity"/>
    <property type="evidence" value="ECO:0007669"/>
    <property type="project" value="InterPro"/>
</dbReference>
<dbReference type="AlphaFoldDB" id="A0A1I5XSS7"/>
<feature type="domain" description="Glutamate synthase" evidence="3">
    <location>
        <begin position="88"/>
        <end position="394"/>
    </location>
</feature>
<keyword evidence="5" id="KW-1185">Reference proteome</keyword>